<organism evidence="14 15">
    <name type="scientific">Limulus polyphemus</name>
    <name type="common">Atlantic horseshoe crab</name>
    <dbReference type="NCBI Taxonomy" id="6850"/>
    <lineage>
        <taxon>Eukaryota</taxon>
        <taxon>Metazoa</taxon>
        <taxon>Ecdysozoa</taxon>
        <taxon>Arthropoda</taxon>
        <taxon>Chelicerata</taxon>
        <taxon>Merostomata</taxon>
        <taxon>Xiphosura</taxon>
        <taxon>Limulidae</taxon>
        <taxon>Limulus</taxon>
    </lineage>
</organism>
<dbReference type="Pfam" id="PF04906">
    <property type="entry name" value="Tweety"/>
    <property type="match status" value="1"/>
</dbReference>
<evidence type="ECO:0000256" key="4">
    <source>
        <dbReference type="ARBA" id="ARBA00022475"/>
    </source>
</evidence>
<evidence type="ECO:0000313" key="14">
    <source>
        <dbReference type="Proteomes" id="UP000694941"/>
    </source>
</evidence>
<dbReference type="InterPro" id="IPR006990">
    <property type="entry name" value="Tweety"/>
</dbReference>
<keyword evidence="8 13" id="KW-0472">Membrane</keyword>
<comment type="subcellular location">
    <subcellularLocation>
        <location evidence="1">Cell membrane</location>
        <topology evidence="1">Multi-pass membrane protein</topology>
    </subcellularLocation>
</comment>
<dbReference type="Proteomes" id="UP000694941">
    <property type="component" value="Unplaced"/>
</dbReference>
<gene>
    <name evidence="15" type="primary">LOC106474775</name>
</gene>
<keyword evidence="9 13" id="KW-0869">Chloride channel</keyword>
<evidence type="ECO:0000313" key="15">
    <source>
        <dbReference type="RefSeq" id="XP_022258784.1"/>
    </source>
</evidence>
<sequence>MYFKVQYANISLPCGDSKAALGIIIAVPGFWLIITLLVFMVFFICRWCNASLKKKKKLSPLKWALSIFALLCCSALSLGLFGNEETHNGMKSAKMATENMEKIVISVCKE</sequence>
<evidence type="ECO:0000256" key="1">
    <source>
        <dbReference type="ARBA" id="ARBA00004651"/>
    </source>
</evidence>
<name>A0ABM1TSC8_LIMPO</name>
<feature type="transmembrane region" description="Helical" evidence="13">
    <location>
        <begin position="63"/>
        <end position="82"/>
    </location>
</feature>
<dbReference type="PANTHER" id="PTHR12424:SF8">
    <property type="entry name" value="PROTEIN TWEETY"/>
    <property type="match status" value="1"/>
</dbReference>
<protein>
    <recommendedName>
        <fullName evidence="13">Protein tweety homolog</fullName>
    </recommendedName>
</protein>
<evidence type="ECO:0000256" key="2">
    <source>
        <dbReference type="ARBA" id="ARBA00009849"/>
    </source>
</evidence>
<dbReference type="GeneID" id="106474775"/>
<comment type="similarity">
    <text evidence="2 13">Belongs to the tweety family.</text>
</comment>
<evidence type="ECO:0000256" key="9">
    <source>
        <dbReference type="ARBA" id="ARBA00023173"/>
    </source>
</evidence>
<comment type="caution">
    <text evidence="13">Lacks conserved residue(s) required for the propagation of feature annotation.</text>
</comment>
<keyword evidence="4" id="KW-1003">Cell membrane</keyword>
<evidence type="ECO:0000256" key="12">
    <source>
        <dbReference type="ARBA" id="ARBA00023303"/>
    </source>
</evidence>
<comment type="function">
    <text evidence="13">Probable chloride channel.</text>
</comment>
<dbReference type="PANTHER" id="PTHR12424">
    <property type="entry name" value="TWEETY-RELATED"/>
    <property type="match status" value="1"/>
</dbReference>
<keyword evidence="14" id="KW-1185">Reference proteome</keyword>
<keyword evidence="11 13" id="KW-0868">Chloride</keyword>
<keyword evidence="5 13" id="KW-0812">Transmembrane</keyword>
<evidence type="ECO:0000256" key="13">
    <source>
        <dbReference type="RuleBase" id="RU361114"/>
    </source>
</evidence>
<proteinExistence type="inferred from homology"/>
<evidence type="ECO:0000256" key="7">
    <source>
        <dbReference type="ARBA" id="ARBA00023065"/>
    </source>
</evidence>
<accession>A0ABM1TSC8</accession>
<feature type="non-terminal residue" evidence="15">
    <location>
        <position position="110"/>
    </location>
</feature>
<keyword evidence="6 13" id="KW-1133">Transmembrane helix</keyword>
<evidence type="ECO:0000256" key="5">
    <source>
        <dbReference type="ARBA" id="ARBA00022692"/>
    </source>
</evidence>
<keyword evidence="10" id="KW-0325">Glycoprotein</keyword>
<evidence type="ECO:0000256" key="11">
    <source>
        <dbReference type="ARBA" id="ARBA00023214"/>
    </source>
</evidence>
<feature type="transmembrane region" description="Helical" evidence="13">
    <location>
        <begin position="20"/>
        <end position="43"/>
    </location>
</feature>
<keyword evidence="12 13" id="KW-0407">Ion channel</keyword>
<keyword evidence="3 13" id="KW-0813">Transport</keyword>
<evidence type="ECO:0000256" key="3">
    <source>
        <dbReference type="ARBA" id="ARBA00022448"/>
    </source>
</evidence>
<dbReference type="RefSeq" id="XP_022258784.1">
    <property type="nucleotide sequence ID" value="XM_022403076.1"/>
</dbReference>
<reference evidence="15" key="1">
    <citation type="submission" date="2025-08" db="UniProtKB">
        <authorList>
            <consortium name="RefSeq"/>
        </authorList>
    </citation>
    <scope>IDENTIFICATION</scope>
    <source>
        <tissue evidence="15">Muscle</tissue>
    </source>
</reference>
<evidence type="ECO:0000256" key="8">
    <source>
        <dbReference type="ARBA" id="ARBA00023136"/>
    </source>
</evidence>
<evidence type="ECO:0000256" key="6">
    <source>
        <dbReference type="ARBA" id="ARBA00022989"/>
    </source>
</evidence>
<evidence type="ECO:0000256" key="10">
    <source>
        <dbReference type="ARBA" id="ARBA00023180"/>
    </source>
</evidence>
<keyword evidence="7 13" id="KW-0406">Ion transport</keyword>